<evidence type="ECO:0000256" key="4">
    <source>
        <dbReference type="ARBA" id="ARBA00023163"/>
    </source>
</evidence>
<keyword evidence="9" id="KW-1185">Reference proteome</keyword>
<dbReference type="PROSITE" id="PS50110">
    <property type="entry name" value="RESPONSE_REGULATORY"/>
    <property type="match status" value="1"/>
</dbReference>
<dbReference type="CDD" id="cd17535">
    <property type="entry name" value="REC_NarL-like"/>
    <property type="match status" value="1"/>
</dbReference>
<dbReference type="OrthoDB" id="9808843at2"/>
<keyword evidence="1 5" id="KW-0597">Phosphoprotein</keyword>
<dbReference type="Proteomes" id="UP000437709">
    <property type="component" value="Unassembled WGS sequence"/>
</dbReference>
<dbReference type="GO" id="GO:0003677">
    <property type="term" value="F:DNA binding"/>
    <property type="evidence" value="ECO:0007669"/>
    <property type="project" value="UniProtKB-KW"/>
</dbReference>
<dbReference type="InterPro" id="IPR011006">
    <property type="entry name" value="CheY-like_superfamily"/>
</dbReference>
<dbReference type="Gene3D" id="3.40.50.2300">
    <property type="match status" value="1"/>
</dbReference>
<dbReference type="SUPFAM" id="SSF46894">
    <property type="entry name" value="C-terminal effector domain of the bipartite response regulators"/>
    <property type="match status" value="1"/>
</dbReference>
<comment type="caution">
    <text evidence="8">The sequence shown here is derived from an EMBL/GenBank/DDBJ whole genome shotgun (WGS) entry which is preliminary data.</text>
</comment>
<proteinExistence type="predicted"/>
<feature type="domain" description="HTH luxR-type" evidence="6">
    <location>
        <begin position="146"/>
        <end position="211"/>
    </location>
</feature>
<dbReference type="AlphaFoldDB" id="A0A6N7ELP5"/>
<dbReference type="GO" id="GO:0000160">
    <property type="term" value="P:phosphorelay signal transduction system"/>
    <property type="evidence" value="ECO:0007669"/>
    <property type="project" value="InterPro"/>
</dbReference>
<gene>
    <name evidence="8" type="ORF">GB881_13215</name>
</gene>
<dbReference type="SMART" id="SM00421">
    <property type="entry name" value="HTH_LUXR"/>
    <property type="match status" value="1"/>
</dbReference>
<dbReference type="PROSITE" id="PS00622">
    <property type="entry name" value="HTH_LUXR_1"/>
    <property type="match status" value="1"/>
</dbReference>
<name>A0A6N7ELP5_9MICO</name>
<feature type="modified residue" description="4-aspartylphosphate" evidence="5">
    <location>
        <position position="57"/>
    </location>
</feature>
<keyword evidence="3" id="KW-0238">DNA-binding</keyword>
<organism evidence="8 9">
    <name type="scientific">Georgenia subflava</name>
    <dbReference type="NCBI Taxonomy" id="1622177"/>
    <lineage>
        <taxon>Bacteria</taxon>
        <taxon>Bacillati</taxon>
        <taxon>Actinomycetota</taxon>
        <taxon>Actinomycetes</taxon>
        <taxon>Micrococcales</taxon>
        <taxon>Bogoriellaceae</taxon>
        <taxon>Georgenia</taxon>
    </lineage>
</organism>
<dbReference type="SMART" id="SM00448">
    <property type="entry name" value="REC"/>
    <property type="match status" value="1"/>
</dbReference>
<dbReference type="EMBL" id="WHPC01000058">
    <property type="protein sequence ID" value="MPV37993.1"/>
    <property type="molecule type" value="Genomic_DNA"/>
</dbReference>
<evidence type="ECO:0000313" key="8">
    <source>
        <dbReference type="EMBL" id="MPV37993.1"/>
    </source>
</evidence>
<keyword evidence="4" id="KW-0804">Transcription</keyword>
<dbReference type="Pfam" id="PF00072">
    <property type="entry name" value="Response_reg"/>
    <property type="match status" value="1"/>
</dbReference>
<dbReference type="PROSITE" id="PS50043">
    <property type="entry name" value="HTH_LUXR_2"/>
    <property type="match status" value="1"/>
</dbReference>
<dbReference type="PRINTS" id="PR00038">
    <property type="entry name" value="HTHLUXR"/>
</dbReference>
<sequence length="216" mass="22789">MTPPVRVVIADDHPMFRYGLRAALEAVTEIEVVGDASDGGTLVALVDELRPHVVLTDLTMPNVGGETAIALILARFPEVAVLVLSMHADDDAVLGALRAGARGYLLKGADRDEIARAVLTVAGGGTVYGPEVGRRLSELLALRGPAVRPFPDLTPREEQVLSLVATGLGNHEIARRLGLSEKTVRNNVAATLAKLQVRDRAAAVARARDAGMRAPS</sequence>
<dbReference type="CDD" id="cd06170">
    <property type="entry name" value="LuxR_C_like"/>
    <property type="match status" value="1"/>
</dbReference>
<evidence type="ECO:0000313" key="9">
    <source>
        <dbReference type="Proteomes" id="UP000437709"/>
    </source>
</evidence>
<evidence type="ECO:0000256" key="3">
    <source>
        <dbReference type="ARBA" id="ARBA00023125"/>
    </source>
</evidence>
<reference evidence="8 9" key="1">
    <citation type="submission" date="2019-10" db="EMBL/GenBank/DDBJ databases">
        <title>Georgenia wutianyii sp. nov. and Georgenia yuyongxinii sp. nov. isolated from plateau pika (Ochotona curzoniae) in the Qinghai-Tibet plateau of China.</title>
        <authorList>
            <person name="Tian Z."/>
        </authorList>
    </citation>
    <scope>NUCLEOTIDE SEQUENCE [LARGE SCALE GENOMIC DNA]</scope>
    <source>
        <strain evidence="8 9">JCM 19765</strain>
    </source>
</reference>
<accession>A0A6N7ELP5</accession>
<dbReference type="PANTHER" id="PTHR43214:SF24">
    <property type="entry name" value="TRANSCRIPTIONAL REGULATORY PROTEIN NARL-RELATED"/>
    <property type="match status" value="1"/>
</dbReference>
<protein>
    <submittedName>
        <fullName evidence="8">Response regulator</fullName>
    </submittedName>
</protein>
<evidence type="ECO:0000259" key="6">
    <source>
        <dbReference type="PROSITE" id="PS50043"/>
    </source>
</evidence>
<dbReference type="InterPro" id="IPR001789">
    <property type="entry name" value="Sig_transdc_resp-reg_receiver"/>
</dbReference>
<feature type="domain" description="Response regulatory" evidence="7">
    <location>
        <begin position="6"/>
        <end position="122"/>
    </location>
</feature>
<dbReference type="RefSeq" id="WP_152195378.1">
    <property type="nucleotide sequence ID" value="NZ_VUKD01000003.1"/>
</dbReference>
<evidence type="ECO:0000256" key="2">
    <source>
        <dbReference type="ARBA" id="ARBA00023015"/>
    </source>
</evidence>
<evidence type="ECO:0000259" key="7">
    <source>
        <dbReference type="PROSITE" id="PS50110"/>
    </source>
</evidence>
<dbReference type="InterPro" id="IPR058245">
    <property type="entry name" value="NreC/VraR/RcsB-like_REC"/>
</dbReference>
<dbReference type="SUPFAM" id="SSF52172">
    <property type="entry name" value="CheY-like"/>
    <property type="match status" value="1"/>
</dbReference>
<dbReference type="Pfam" id="PF00196">
    <property type="entry name" value="GerE"/>
    <property type="match status" value="1"/>
</dbReference>
<evidence type="ECO:0000256" key="5">
    <source>
        <dbReference type="PROSITE-ProRule" id="PRU00169"/>
    </source>
</evidence>
<dbReference type="InterPro" id="IPR039420">
    <property type="entry name" value="WalR-like"/>
</dbReference>
<dbReference type="GO" id="GO:0006355">
    <property type="term" value="P:regulation of DNA-templated transcription"/>
    <property type="evidence" value="ECO:0007669"/>
    <property type="project" value="InterPro"/>
</dbReference>
<dbReference type="PANTHER" id="PTHR43214">
    <property type="entry name" value="TWO-COMPONENT RESPONSE REGULATOR"/>
    <property type="match status" value="1"/>
</dbReference>
<dbReference type="InterPro" id="IPR000792">
    <property type="entry name" value="Tscrpt_reg_LuxR_C"/>
</dbReference>
<keyword evidence="2" id="KW-0805">Transcription regulation</keyword>
<evidence type="ECO:0000256" key="1">
    <source>
        <dbReference type="ARBA" id="ARBA00022553"/>
    </source>
</evidence>
<dbReference type="InterPro" id="IPR016032">
    <property type="entry name" value="Sig_transdc_resp-reg_C-effctor"/>
</dbReference>